<keyword evidence="2" id="KW-1015">Disulfide bond</keyword>
<feature type="compositionally biased region" description="Polar residues" evidence="3">
    <location>
        <begin position="383"/>
        <end position="394"/>
    </location>
</feature>
<name>A0A830HDU6_9CHLO</name>
<feature type="compositionally biased region" description="Low complexity" evidence="3">
    <location>
        <begin position="395"/>
        <end position="409"/>
    </location>
</feature>
<dbReference type="AlphaFoldDB" id="A0A830HDU6"/>
<dbReference type="SUPFAM" id="SSF57440">
    <property type="entry name" value="Kringle-like"/>
    <property type="match status" value="1"/>
</dbReference>
<keyword evidence="4" id="KW-0732">Signal</keyword>
<organism evidence="6 7">
    <name type="scientific">Pycnococcus provasolii</name>
    <dbReference type="NCBI Taxonomy" id="41880"/>
    <lineage>
        <taxon>Eukaryota</taxon>
        <taxon>Viridiplantae</taxon>
        <taxon>Chlorophyta</taxon>
        <taxon>Pseudoscourfieldiophyceae</taxon>
        <taxon>Pseudoscourfieldiales</taxon>
        <taxon>Pycnococcaceae</taxon>
        <taxon>Pycnococcus</taxon>
    </lineage>
</organism>
<evidence type="ECO:0000256" key="1">
    <source>
        <dbReference type="ARBA" id="ARBA00022737"/>
    </source>
</evidence>
<dbReference type="EMBL" id="BNJQ01000008">
    <property type="protein sequence ID" value="GHP04683.1"/>
    <property type="molecule type" value="Genomic_DNA"/>
</dbReference>
<evidence type="ECO:0000313" key="6">
    <source>
        <dbReference type="EMBL" id="GHP04683.1"/>
    </source>
</evidence>
<evidence type="ECO:0000256" key="3">
    <source>
        <dbReference type="SAM" id="MobiDB-lite"/>
    </source>
</evidence>
<dbReference type="PROSITE" id="PS51092">
    <property type="entry name" value="FN2_2"/>
    <property type="match status" value="1"/>
</dbReference>
<accession>A0A830HDU6</accession>
<dbReference type="Gene3D" id="2.10.10.10">
    <property type="entry name" value="Fibronectin, type II, collagen-binding"/>
    <property type="match status" value="1"/>
</dbReference>
<comment type="caution">
    <text evidence="6">The sequence shown here is derived from an EMBL/GenBank/DDBJ whole genome shotgun (WGS) entry which is preliminary data.</text>
</comment>
<keyword evidence="1" id="KW-0677">Repeat</keyword>
<proteinExistence type="predicted"/>
<feature type="compositionally biased region" description="Low complexity" evidence="3">
    <location>
        <begin position="617"/>
        <end position="626"/>
    </location>
</feature>
<evidence type="ECO:0000313" key="7">
    <source>
        <dbReference type="Proteomes" id="UP000660262"/>
    </source>
</evidence>
<dbReference type="InterPro" id="IPR000562">
    <property type="entry name" value="FN_type2_dom"/>
</dbReference>
<feature type="region of interest" description="Disordered" evidence="3">
    <location>
        <begin position="604"/>
        <end position="632"/>
    </location>
</feature>
<dbReference type="InterPro" id="IPR036943">
    <property type="entry name" value="FN_type2_sf"/>
</dbReference>
<feature type="compositionally biased region" description="Low complexity" evidence="3">
    <location>
        <begin position="316"/>
        <end position="327"/>
    </location>
</feature>
<dbReference type="InterPro" id="IPR013806">
    <property type="entry name" value="Kringle-like"/>
</dbReference>
<feature type="chain" id="PRO_5032623930" description="Fibronectin type-II domain-containing protein" evidence="4">
    <location>
        <begin position="34"/>
        <end position="632"/>
    </location>
</feature>
<feature type="region of interest" description="Disordered" evidence="3">
    <location>
        <begin position="276"/>
        <end position="298"/>
    </location>
</feature>
<evidence type="ECO:0000256" key="4">
    <source>
        <dbReference type="SAM" id="SignalP"/>
    </source>
</evidence>
<dbReference type="Pfam" id="PF00040">
    <property type="entry name" value="fn2"/>
    <property type="match status" value="1"/>
</dbReference>
<sequence>MTMSSMAVTRLGLLTTTLWFSAFAGTRTRNVHAQQMARVADNEPLAPCSFPFEYRNEMHNSCVDFSGAKWCRAVDSRAVSKTRWGVCVDGGGQIEEQMLPTCPRGYTVYSDQTTGRTYVMAPTSVSKQMGGVWSPPPAEACDANKFKDALLPCAGLGGVRASNRCCRAIDSVLALDAPSEAAGCLCSDDVMQIAQSEGAKFGVDVRGLLNDCKTKFGGRVAFVGGGGCPMITAKSEQPMQMSMETTTPALGGGGALDVYGAAPPPSAMAVASALGSTTPSYAPSTTSQPYEQQQQQQSSYYYIPPEELSSNSYYGTTPPAAAATSTTYNNMQPSQQQPVSGSTTPPAAAATSTTYNNMQPSQQQQPASGSTTPPATAATSTTYNNMQPSQQQPVSGSTTTPAAVATSTTYSNMQPPPQQQPASGSMYYGDAPTVQEQRSSPTQPASTPPQSPGVSIVPEGSPSSFPEPLSVANDDAAKADAAKVGGSTIAGSAARSALTSAAISAITGGPVRKAALRGGITAAGWALIRARRLKKRAEQGKTADEQEQGGSEFAKSAYVGNEAVGMETPARQYDISADAANEYYDLEDIGNYYQDGSYMDGSADGGLSSPMAPPPTATMGATTSSTRMYCTP</sequence>
<keyword evidence="7" id="KW-1185">Reference proteome</keyword>
<feature type="compositionally biased region" description="Low complexity" evidence="3">
    <location>
        <begin position="342"/>
        <end position="382"/>
    </location>
</feature>
<reference evidence="6" key="1">
    <citation type="submission" date="2020-10" db="EMBL/GenBank/DDBJ databases">
        <title>Unveiling of a novel bifunctional photoreceptor, Dualchrome1, isolated from a cosmopolitan green alga.</title>
        <authorList>
            <person name="Suzuki S."/>
            <person name="Kawachi M."/>
        </authorList>
    </citation>
    <scope>NUCLEOTIDE SEQUENCE</scope>
    <source>
        <strain evidence="6">NIES 2893</strain>
    </source>
</reference>
<dbReference type="Proteomes" id="UP000660262">
    <property type="component" value="Unassembled WGS sequence"/>
</dbReference>
<dbReference type="SMART" id="SM00059">
    <property type="entry name" value="FN2"/>
    <property type="match status" value="1"/>
</dbReference>
<evidence type="ECO:0000259" key="5">
    <source>
        <dbReference type="PROSITE" id="PS51092"/>
    </source>
</evidence>
<feature type="compositionally biased region" description="Polar residues" evidence="3">
    <location>
        <begin position="328"/>
        <end position="341"/>
    </location>
</feature>
<feature type="signal peptide" evidence="4">
    <location>
        <begin position="1"/>
        <end position="33"/>
    </location>
</feature>
<protein>
    <recommendedName>
        <fullName evidence="5">Fibronectin type-II domain-containing protein</fullName>
    </recommendedName>
</protein>
<feature type="domain" description="Fibronectin type-II" evidence="5">
    <location>
        <begin position="43"/>
        <end position="89"/>
    </location>
</feature>
<feature type="region of interest" description="Disordered" evidence="3">
    <location>
        <begin position="311"/>
        <end position="471"/>
    </location>
</feature>
<evidence type="ECO:0000256" key="2">
    <source>
        <dbReference type="ARBA" id="ARBA00023157"/>
    </source>
</evidence>
<gene>
    <name evidence="6" type="ORF">PPROV_000343600</name>
</gene>